<dbReference type="AlphaFoldDB" id="X1I4C8"/>
<organism evidence="2">
    <name type="scientific">marine sediment metagenome</name>
    <dbReference type="NCBI Taxonomy" id="412755"/>
    <lineage>
        <taxon>unclassified sequences</taxon>
        <taxon>metagenomes</taxon>
        <taxon>ecological metagenomes</taxon>
    </lineage>
</organism>
<dbReference type="SUPFAM" id="SSF88723">
    <property type="entry name" value="PIN domain-like"/>
    <property type="match status" value="1"/>
</dbReference>
<dbReference type="InterPro" id="IPR029060">
    <property type="entry name" value="PIN-like_dom_sf"/>
</dbReference>
<dbReference type="Pfam" id="PF01850">
    <property type="entry name" value="PIN"/>
    <property type="match status" value="1"/>
</dbReference>
<feature type="domain" description="PIN" evidence="1">
    <location>
        <begin position="30"/>
        <end position="144"/>
    </location>
</feature>
<evidence type="ECO:0000259" key="1">
    <source>
        <dbReference type="Pfam" id="PF01850"/>
    </source>
</evidence>
<reference evidence="2" key="1">
    <citation type="journal article" date="2014" name="Front. Microbiol.">
        <title>High frequency of phylogenetically diverse reductive dehalogenase-homologous genes in deep subseafloor sedimentary metagenomes.</title>
        <authorList>
            <person name="Kawai M."/>
            <person name="Futagami T."/>
            <person name="Toyoda A."/>
            <person name="Takaki Y."/>
            <person name="Nishi S."/>
            <person name="Hori S."/>
            <person name="Arai W."/>
            <person name="Tsubouchi T."/>
            <person name="Morono Y."/>
            <person name="Uchiyama I."/>
            <person name="Ito T."/>
            <person name="Fujiyama A."/>
            <person name="Inagaki F."/>
            <person name="Takami H."/>
        </authorList>
    </citation>
    <scope>NUCLEOTIDE SEQUENCE</scope>
    <source>
        <strain evidence="2">Expedition CK06-06</strain>
    </source>
</reference>
<dbReference type="Gene3D" id="3.40.50.1010">
    <property type="entry name" value="5'-nuclease"/>
    <property type="match status" value="1"/>
</dbReference>
<dbReference type="InterPro" id="IPR002716">
    <property type="entry name" value="PIN_dom"/>
</dbReference>
<proteinExistence type="predicted"/>
<comment type="caution">
    <text evidence="2">The sequence shown here is derived from an EMBL/GenBank/DDBJ whole genome shotgun (WGS) entry which is preliminary data.</text>
</comment>
<evidence type="ECO:0000313" key="2">
    <source>
        <dbReference type="EMBL" id="GAH64150.1"/>
    </source>
</evidence>
<dbReference type="EMBL" id="BARU01029191">
    <property type="protein sequence ID" value="GAH64150.1"/>
    <property type="molecule type" value="Genomic_DNA"/>
</dbReference>
<gene>
    <name evidence="2" type="ORF">S03H2_46486</name>
</gene>
<sequence>MKTFIIRNIDERLYKEIKKQAMKSESGSKIIADTSIWIEFLKNNQDVFPLMQKLLEKNYIIAVECIFGELLQGVKTTRERDIILGYWECLPKADESNVWIDAGNYSNKNKSLEKGVGLIDSVLIVLAIKNNLKIWTLDKKLEKILQPEIAYLSRFK</sequence>
<name>X1I4C8_9ZZZZ</name>
<accession>X1I4C8</accession>
<protein>
    <recommendedName>
        <fullName evidence="1">PIN domain-containing protein</fullName>
    </recommendedName>
</protein>